<evidence type="ECO:0000313" key="3">
    <source>
        <dbReference type="Proteomes" id="UP000016932"/>
    </source>
</evidence>
<dbReference type="GeneID" id="19336939"/>
<accession>N1QC56</accession>
<evidence type="ECO:0008006" key="4">
    <source>
        <dbReference type="Google" id="ProtNLM"/>
    </source>
</evidence>
<feature type="signal peptide" evidence="1">
    <location>
        <begin position="1"/>
        <end position="29"/>
    </location>
</feature>
<evidence type="ECO:0000256" key="1">
    <source>
        <dbReference type="SAM" id="SignalP"/>
    </source>
</evidence>
<organism evidence="2 3">
    <name type="scientific">Pseudocercospora fijiensis (strain CIRAD86)</name>
    <name type="common">Black leaf streak disease fungus</name>
    <name type="synonym">Mycosphaerella fijiensis</name>
    <dbReference type="NCBI Taxonomy" id="383855"/>
    <lineage>
        <taxon>Eukaryota</taxon>
        <taxon>Fungi</taxon>
        <taxon>Dikarya</taxon>
        <taxon>Ascomycota</taxon>
        <taxon>Pezizomycotina</taxon>
        <taxon>Dothideomycetes</taxon>
        <taxon>Dothideomycetidae</taxon>
        <taxon>Mycosphaerellales</taxon>
        <taxon>Mycosphaerellaceae</taxon>
        <taxon>Pseudocercospora</taxon>
    </lineage>
</organism>
<keyword evidence="3" id="KW-1185">Reference proteome</keyword>
<evidence type="ECO:0000313" key="2">
    <source>
        <dbReference type="EMBL" id="EME88888.1"/>
    </source>
</evidence>
<reference evidence="2 3" key="1">
    <citation type="journal article" date="2012" name="PLoS Pathog.">
        <title>Diverse lifestyles and strategies of plant pathogenesis encoded in the genomes of eighteen Dothideomycetes fungi.</title>
        <authorList>
            <person name="Ohm R.A."/>
            <person name="Feau N."/>
            <person name="Henrissat B."/>
            <person name="Schoch C.L."/>
            <person name="Horwitz B.A."/>
            <person name="Barry K.W."/>
            <person name="Condon B.J."/>
            <person name="Copeland A.C."/>
            <person name="Dhillon B."/>
            <person name="Glaser F."/>
            <person name="Hesse C.N."/>
            <person name="Kosti I."/>
            <person name="LaButti K."/>
            <person name="Lindquist E.A."/>
            <person name="Lucas S."/>
            <person name="Salamov A.A."/>
            <person name="Bradshaw R.E."/>
            <person name="Ciuffetti L."/>
            <person name="Hamelin R.C."/>
            <person name="Kema G.H.J."/>
            <person name="Lawrence C."/>
            <person name="Scott J.A."/>
            <person name="Spatafora J.W."/>
            <person name="Turgeon B.G."/>
            <person name="de Wit P.J.G.M."/>
            <person name="Zhong S."/>
            <person name="Goodwin S.B."/>
            <person name="Grigoriev I.V."/>
        </authorList>
    </citation>
    <scope>NUCLEOTIDE SEQUENCE [LARGE SCALE GENOMIC DNA]</scope>
    <source>
        <strain evidence="2 3">CIRAD86</strain>
    </source>
</reference>
<sequence length="125" mass="13766">MDSEKGGSARRWCWWALHLHLYNGSTTWASKHPVCSNAGVSYTDCRFTASSSCTTWVFCPLTERHSARKLDRKALAATATAMMYVRTITRLYASTTAGSTSAEATCRMCVAPAPFTTSKHTVTME</sequence>
<dbReference type="EMBL" id="KB446555">
    <property type="protein sequence ID" value="EME88888.1"/>
    <property type="molecule type" value="Genomic_DNA"/>
</dbReference>
<dbReference type="AlphaFoldDB" id="N1QC56"/>
<dbReference type="VEuPathDB" id="FungiDB:MYCFIDRAFT_209924"/>
<dbReference type="HOGENOM" id="CLU_1993596_0_0_1"/>
<dbReference type="KEGG" id="pfj:MYCFIDRAFT_209924"/>
<keyword evidence="1" id="KW-0732">Signal</keyword>
<dbReference type="Proteomes" id="UP000016932">
    <property type="component" value="Unassembled WGS sequence"/>
</dbReference>
<feature type="chain" id="PRO_5004109463" description="Secreted protein" evidence="1">
    <location>
        <begin position="30"/>
        <end position="125"/>
    </location>
</feature>
<name>N1QC56_PSEFD</name>
<gene>
    <name evidence="2" type="ORF">MYCFIDRAFT_209924</name>
</gene>
<proteinExistence type="predicted"/>
<dbReference type="RefSeq" id="XP_007921750.1">
    <property type="nucleotide sequence ID" value="XM_007923559.1"/>
</dbReference>
<protein>
    <recommendedName>
        <fullName evidence="4">Secreted protein</fullName>
    </recommendedName>
</protein>